<keyword evidence="4" id="KW-0813">Transport</keyword>
<feature type="transmembrane region" description="Helical" evidence="9">
    <location>
        <begin position="21"/>
        <end position="46"/>
    </location>
</feature>
<evidence type="ECO:0000256" key="3">
    <source>
        <dbReference type="ARBA" id="ARBA00016864"/>
    </source>
</evidence>
<evidence type="ECO:0000256" key="6">
    <source>
        <dbReference type="ARBA" id="ARBA00022692"/>
    </source>
</evidence>
<dbReference type="InterPro" id="IPR035906">
    <property type="entry name" value="MetI-like_sf"/>
</dbReference>
<evidence type="ECO:0000256" key="7">
    <source>
        <dbReference type="ARBA" id="ARBA00022989"/>
    </source>
</evidence>
<dbReference type="GO" id="GO:0005315">
    <property type="term" value="F:phosphate transmembrane transporter activity"/>
    <property type="evidence" value="ECO:0007669"/>
    <property type="project" value="InterPro"/>
</dbReference>
<dbReference type="SUPFAM" id="SSF161098">
    <property type="entry name" value="MetI-like"/>
    <property type="match status" value="1"/>
</dbReference>
<reference evidence="11 12" key="1">
    <citation type="submission" date="2017-03" db="EMBL/GenBank/DDBJ databases">
        <authorList>
            <person name="Afonso C.L."/>
            <person name="Miller P.J."/>
            <person name="Scott M.A."/>
            <person name="Spackman E."/>
            <person name="Goraichik I."/>
            <person name="Dimitrov K.M."/>
            <person name="Suarez D.L."/>
            <person name="Swayne D.E."/>
        </authorList>
    </citation>
    <scope>NUCLEOTIDE SEQUENCE [LARGE SCALE GENOMIC DNA]</scope>
    <source>
        <strain evidence="11">SB41UT1</strain>
    </source>
</reference>
<evidence type="ECO:0000256" key="8">
    <source>
        <dbReference type="ARBA" id="ARBA00023136"/>
    </source>
</evidence>
<keyword evidence="5 9" id="KW-1003">Cell membrane</keyword>
<sequence length="554" mass="60466">MKITVKSWFKSGSPWVWMNAGAVSISVVMVVGLLALIAVRGLGHFWPASIMTAQYQVPGQSTQVVMGQFADEEEIPTQRLRDAGIQGFEEQDLVTRQLLKVGNRDVSGSDFAWIIEPWLDNIQYPEDAIALERREWGNFYGFVKEVRHNGAVVATGSEAWDALNASIERALTIHNDIYKIEKKDIGAINSKLERLRLQQRGLELKGEATPVALADIEAQRAELNAAYQVLEKSLGELYVSFTRDTVVAETVSGQAVEINVSKIVRAYQPNAMGLGGKIAFYGSKIWEFVADDPREANTEGGIFPAIFGTVMMVLIMSVIVTPFGVIAAVYLREYAKQGFTTRVIRIAVNNLAGVPSIVYGVFGLGFFVYFLGGQMDALFFPEALPAPTFGTPGLMWASLTLALLTLPVVIVATEEGLSRIPKSVREGSLALGATKAETLWRVVLPMASPAMMTGLILAVARAAGEVAPLMLVGVVKLAPSLPLDGNYPFLHLDQKFMHLGFHIYDVGFQSPNVEAARPLVYATALLLVVVIAVLNLSAVAIRNHLREKYKALEV</sequence>
<keyword evidence="7 9" id="KW-1133">Transmembrane helix</keyword>
<dbReference type="PANTHER" id="PTHR43470">
    <property type="entry name" value="PHOSPHATE TRANSPORT SYSTEM PERMEASE PROTEIN PSTA-RELATED"/>
    <property type="match status" value="1"/>
</dbReference>
<dbReference type="PROSITE" id="PS50928">
    <property type="entry name" value="ABC_TM1"/>
    <property type="match status" value="1"/>
</dbReference>
<protein>
    <recommendedName>
        <fullName evidence="3 9">Phosphate transport system permease protein PstA</fullName>
    </recommendedName>
</protein>
<comment type="subcellular location">
    <subcellularLocation>
        <location evidence="9">Cell inner membrane</location>
        <topology evidence="9">Multi-pass membrane protein</topology>
    </subcellularLocation>
    <subcellularLocation>
        <location evidence="1">Cell membrane</location>
        <topology evidence="1">Multi-pass membrane protein</topology>
    </subcellularLocation>
</comment>
<comment type="similarity">
    <text evidence="2 9">Belongs to the binding-protein-dependent transport system permease family. CysTW subfamily.</text>
</comment>
<dbReference type="GO" id="GO:0035435">
    <property type="term" value="P:phosphate ion transmembrane transport"/>
    <property type="evidence" value="ECO:0007669"/>
    <property type="project" value="InterPro"/>
</dbReference>
<dbReference type="CDD" id="cd06261">
    <property type="entry name" value="TM_PBP2"/>
    <property type="match status" value="1"/>
</dbReference>
<dbReference type="Proteomes" id="UP000196573">
    <property type="component" value="Unassembled WGS sequence"/>
</dbReference>
<evidence type="ECO:0000259" key="10">
    <source>
        <dbReference type="PROSITE" id="PS50928"/>
    </source>
</evidence>
<evidence type="ECO:0000313" key="11">
    <source>
        <dbReference type="EMBL" id="SMA45876.1"/>
    </source>
</evidence>
<dbReference type="OrthoDB" id="9807065at2"/>
<keyword evidence="8 9" id="KW-0472">Membrane</keyword>
<proteinExistence type="inferred from homology"/>
<dbReference type="AlphaFoldDB" id="A0A1X7AJP6"/>
<feature type="domain" description="ABC transmembrane type-1" evidence="10">
    <location>
        <begin position="306"/>
        <end position="538"/>
    </location>
</feature>
<dbReference type="EMBL" id="FWPT01000004">
    <property type="protein sequence ID" value="SMA45876.1"/>
    <property type="molecule type" value="Genomic_DNA"/>
</dbReference>
<feature type="transmembrane region" description="Helical" evidence="9">
    <location>
        <begin position="519"/>
        <end position="541"/>
    </location>
</feature>
<feature type="transmembrane region" description="Helical" evidence="9">
    <location>
        <begin position="351"/>
        <end position="373"/>
    </location>
</feature>
<evidence type="ECO:0000256" key="5">
    <source>
        <dbReference type="ARBA" id="ARBA00022475"/>
    </source>
</evidence>
<organism evidence="11 12">
    <name type="scientific">Parendozoicomonas haliclonae</name>
    <dbReference type="NCBI Taxonomy" id="1960125"/>
    <lineage>
        <taxon>Bacteria</taxon>
        <taxon>Pseudomonadati</taxon>
        <taxon>Pseudomonadota</taxon>
        <taxon>Gammaproteobacteria</taxon>
        <taxon>Oceanospirillales</taxon>
        <taxon>Endozoicomonadaceae</taxon>
        <taxon>Parendozoicomonas</taxon>
    </lineage>
</organism>
<evidence type="ECO:0000256" key="1">
    <source>
        <dbReference type="ARBA" id="ARBA00004651"/>
    </source>
</evidence>
<evidence type="ECO:0000313" key="12">
    <source>
        <dbReference type="Proteomes" id="UP000196573"/>
    </source>
</evidence>
<dbReference type="Pfam" id="PF00528">
    <property type="entry name" value="BPD_transp_1"/>
    <property type="match status" value="1"/>
</dbReference>
<dbReference type="Gene3D" id="1.10.3720.10">
    <property type="entry name" value="MetI-like"/>
    <property type="match status" value="1"/>
</dbReference>
<feature type="transmembrane region" description="Helical" evidence="9">
    <location>
        <begin position="393"/>
        <end position="417"/>
    </location>
</feature>
<keyword evidence="12" id="KW-1185">Reference proteome</keyword>
<dbReference type="NCBIfam" id="TIGR00974">
    <property type="entry name" value="3a0107s02c"/>
    <property type="match status" value="1"/>
</dbReference>
<dbReference type="PANTHER" id="PTHR43470:SF6">
    <property type="entry name" value="PHOSPHATE TRANSPORT SYSTEM PERMEASE PROTEIN PSTA"/>
    <property type="match status" value="1"/>
</dbReference>
<feature type="transmembrane region" description="Helical" evidence="9">
    <location>
        <begin position="302"/>
        <end position="331"/>
    </location>
</feature>
<evidence type="ECO:0000256" key="9">
    <source>
        <dbReference type="RuleBase" id="RU363043"/>
    </source>
</evidence>
<evidence type="ECO:0000256" key="2">
    <source>
        <dbReference type="ARBA" id="ARBA00007069"/>
    </source>
</evidence>
<gene>
    <name evidence="11" type="primary">pstA_2</name>
    <name evidence="11" type="ORF">EHSB41UT_02018</name>
</gene>
<keyword evidence="6 9" id="KW-0812">Transmembrane</keyword>
<dbReference type="InterPro" id="IPR005672">
    <property type="entry name" value="Phosphate_PstA"/>
</dbReference>
<dbReference type="RefSeq" id="WP_087109419.1">
    <property type="nucleotide sequence ID" value="NZ_CBCSCN010000002.1"/>
</dbReference>
<name>A0A1X7AJP6_9GAMM</name>
<evidence type="ECO:0000256" key="4">
    <source>
        <dbReference type="ARBA" id="ARBA00022448"/>
    </source>
</evidence>
<dbReference type="GO" id="GO:0005886">
    <property type="term" value="C:plasma membrane"/>
    <property type="evidence" value="ECO:0007669"/>
    <property type="project" value="UniProtKB-SubCell"/>
</dbReference>
<accession>A0A1X7AJP6</accession>
<feature type="transmembrane region" description="Helical" evidence="9">
    <location>
        <begin position="438"/>
        <end position="460"/>
    </location>
</feature>
<dbReference type="InterPro" id="IPR000515">
    <property type="entry name" value="MetI-like"/>
</dbReference>